<dbReference type="SUPFAM" id="SSF55383">
    <property type="entry name" value="Copper amine oxidase, domain N"/>
    <property type="match status" value="1"/>
</dbReference>
<dbReference type="InterPro" id="IPR036582">
    <property type="entry name" value="Mao_N_sf"/>
</dbReference>
<keyword evidence="1" id="KW-0732">Signal</keyword>
<dbReference type="InterPro" id="IPR038637">
    <property type="entry name" value="NPCBM_sf"/>
</dbReference>
<organism evidence="3 4">
    <name type="scientific">Lysinibacillus pinottii</name>
    <dbReference type="NCBI Taxonomy" id="2973932"/>
    <lineage>
        <taxon>Bacteria</taxon>
        <taxon>Bacillati</taxon>
        <taxon>Bacillota</taxon>
        <taxon>Bacilli</taxon>
        <taxon>Bacillales</taxon>
        <taxon>Bacillaceae</taxon>
        <taxon>Lysinibacillus</taxon>
    </lineage>
</organism>
<dbReference type="Pfam" id="PF07833">
    <property type="entry name" value="Cu_amine_oxidN1"/>
    <property type="match status" value="1"/>
</dbReference>
<dbReference type="RefSeq" id="WP_012294718.1">
    <property type="nucleotide sequence ID" value="NZ_JANTOO010000010.1"/>
</dbReference>
<proteinExistence type="predicted"/>
<evidence type="ECO:0000313" key="3">
    <source>
        <dbReference type="EMBL" id="MCS1395999.1"/>
    </source>
</evidence>
<dbReference type="Proteomes" id="UP001525021">
    <property type="component" value="Unassembled WGS sequence"/>
</dbReference>
<reference evidence="3 4" key="1">
    <citation type="submission" date="2022-08" db="EMBL/GenBank/DDBJ databases">
        <title>Lysinibacillus sequencing.</title>
        <authorList>
            <person name="Dunlap C."/>
        </authorList>
    </citation>
    <scope>NUCLEOTIDE SEQUENCE [LARGE SCALE GENOMIC DNA]</scope>
    <source>
        <strain evidence="3 4">PB211</strain>
    </source>
</reference>
<protein>
    <submittedName>
        <fullName evidence="3">Copper amine oxidase N-terminal domain-containing protein</fullName>
    </submittedName>
</protein>
<sequence>MKKKLIGFSVAGALLLGSAGVYASSNSKTLEVFYNVKDIKINQVSKMPENKPFTYNGTTYVPLRFISEQLGSPVEWDSANQTINIGKTSEKSAFYPGRDLDYMNFQSEVGFSDLYSYSFNQKTISDNIGNDYSNYITISANYRGDQWSLLEFPLNGQFNTFKTIFGLTEKSKNISTELKLEVYLDEKLQETYTISAGEMPKNIELKLKGANKIGFKLIKKERTGNDATVGLFDARFYK</sequence>
<gene>
    <name evidence="3" type="ORF">NXZ79_08100</name>
</gene>
<dbReference type="InterPro" id="IPR008979">
    <property type="entry name" value="Galactose-bd-like_sf"/>
</dbReference>
<dbReference type="Gene3D" id="3.30.457.10">
    <property type="entry name" value="Copper amine oxidase-like, N-terminal domain"/>
    <property type="match status" value="1"/>
</dbReference>
<keyword evidence="4" id="KW-1185">Reference proteome</keyword>
<name>A0ABT2DPL9_9BACI</name>
<accession>A0ABT2DPL9</accession>
<dbReference type="Gene3D" id="2.60.120.1060">
    <property type="entry name" value="NPCBM/NEW2 domain"/>
    <property type="match status" value="1"/>
</dbReference>
<feature type="chain" id="PRO_5045208857" evidence="1">
    <location>
        <begin position="24"/>
        <end position="238"/>
    </location>
</feature>
<dbReference type="SUPFAM" id="SSF49785">
    <property type="entry name" value="Galactose-binding domain-like"/>
    <property type="match status" value="1"/>
</dbReference>
<evidence type="ECO:0000256" key="1">
    <source>
        <dbReference type="SAM" id="SignalP"/>
    </source>
</evidence>
<comment type="caution">
    <text evidence="3">The sequence shown here is derived from an EMBL/GenBank/DDBJ whole genome shotgun (WGS) entry which is preliminary data.</text>
</comment>
<feature type="domain" description="Copper amine oxidase-like N-terminal" evidence="2">
    <location>
        <begin position="21"/>
        <end position="85"/>
    </location>
</feature>
<feature type="signal peptide" evidence="1">
    <location>
        <begin position="1"/>
        <end position="23"/>
    </location>
</feature>
<dbReference type="InterPro" id="IPR012854">
    <property type="entry name" value="Cu_amine_oxidase-like_N"/>
</dbReference>
<evidence type="ECO:0000259" key="2">
    <source>
        <dbReference type="Pfam" id="PF07833"/>
    </source>
</evidence>
<evidence type="ECO:0000313" key="4">
    <source>
        <dbReference type="Proteomes" id="UP001525021"/>
    </source>
</evidence>
<dbReference type="EMBL" id="JANTOO010000010">
    <property type="protein sequence ID" value="MCS1395999.1"/>
    <property type="molecule type" value="Genomic_DNA"/>
</dbReference>